<evidence type="ECO:0000313" key="8">
    <source>
        <dbReference type="EMBL" id="KAL0069116.1"/>
    </source>
</evidence>
<comment type="subcellular location">
    <subcellularLocation>
        <location evidence="1">Nucleus</location>
    </subcellularLocation>
</comment>
<comment type="similarity">
    <text evidence="2">Belongs to the RNase PH family.</text>
</comment>
<sequence>MARVDGRLPTSLRPLSLSFDNLSRVDGSARFGFGNTPQALVSISGPIEVRLAAEQASQATLEIHLRPLSNVPATESKFLSSAISSALTSSLILTQNPRTLIQIVIQTLVPTTKTDLKWKDPLVASIINACTLALLNAGSIPMRGVVCAVALGLTQDEESIVDPTEQESARLVGGGCFAFLFSDFEPSSQSGATCVWSNWRRWGGEQGFDEEEIFRTREVAREAAREVWDSVKKLVEETEQPGRTKTIPLPQKKPMKFKNEKAKENEDDDAKMEI</sequence>
<evidence type="ECO:0000256" key="2">
    <source>
        <dbReference type="ARBA" id="ARBA00006678"/>
    </source>
</evidence>
<comment type="caution">
    <text evidence="8">The sequence shown here is derived from an EMBL/GenBank/DDBJ whole genome shotgun (WGS) entry which is preliminary data.</text>
</comment>
<feature type="region of interest" description="Disordered" evidence="6">
    <location>
        <begin position="237"/>
        <end position="274"/>
    </location>
</feature>
<dbReference type="EMBL" id="JBBXMP010000014">
    <property type="protein sequence ID" value="KAL0069116.1"/>
    <property type="molecule type" value="Genomic_DNA"/>
</dbReference>
<dbReference type="InterPro" id="IPR050080">
    <property type="entry name" value="RNase_PH"/>
</dbReference>
<reference evidence="8 9" key="1">
    <citation type="submission" date="2024-05" db="EMBL/GenBank/DDBJ databases">
        <title>A draft genome resource for the thread blight pathogen Marasmius tenuissimus strain MS-2.</title>
        <authorList>
            <person name="Yulfo-Soto G.E."/>
            <person name="Baruah I.K."/>
            <person name="Amoako-Attah I."/>
            <person name="Bukari Y."/>
            <person name="Meinhardt L.W."/>
            <person name="Bailey B.A."/>
            <person name="Cohen S.P."/>
        </authorList>
    </citation>
    <scope>NUCLEOTIDE SEQUENCE [LARGE SCALE GENOMIC DNA]</scope>
    <source>
        <strain evidence="8 9">MS-2</strain>
    </source>
</reference>
<dbReference type="SUPFAM" id="SSF55666">
    <property type="entry name" value="Ribonuclease PH domain 2-like"/>
    <property type="match status" value="1"/>
</dbReference>
<evidence type="ECO:0000256" key="4">
    <source>
        <dbReference type="ARBA" id="ARBA00022835"/>
    </source>
</evidence>
<dbReference type="SUPFAM" id="SSF54211">
    <property type="entry name" value="Ribosomal protein S5 domain 2-like"/>
    <property type="match status" value="1"/>
</dbReference>
<proteinExistence type="inferred from homology"/>
<keyword evidence="4" id="KW-0271">Exosome</keyword>
<dbReference type="PANTHER" id="PTHR11953">
    <property type="entry name" value="EXOSOME COMPLEX COMPONENT"/>
    <property type="match status" value="1"/>
</dbReference>
<dbReference type="Gene3D" id="3.30.230.70">
    <property type="entry name" value="GHMP Kinase, N-terminal domain"/>
    <property type="match status" value="1"/>
</dbReference>
<feature type="domain" description="Exoribonuclease phosphorolytic" evidence="7">
    <location>
        <begin position="12"/>
        <end position="138"/>
    </location>
</feature>
<dbReference type="Pfam" id="PF01138">
    <property type="entry name" value="RNase_PH"/>
    <property type="match status" value="1"/>
</dbReference>
<dbReference type="InterPro" id="IPR027408">
    <property type="entry name" value="PNPase/RNase_PH_dom_sf"/>
</dbReference>
<dbReference type="InterPro" id="IPR001247">
    <property type="entry name" value="ExoRNase_PH_dom1"/>
</dbReference>
<evidence type="ECO:0000256" key="1">
    <source>
        <dbReference type="ARBA" id="ARBA00004123"/>
    </source>
</evidence>
<dbReference type="InterPro" id="IPR020568">
    <property type="entry name" value="Ribosomal_Su5_D2-typ_SF"/>
</dbReference>
<feature type="compositionally biased region" description="Acidic residues" evidence="6">
    <location>
        <begin position="265"/>
        <end position="274"/>
    </location>
</feature>
<organism evidence="8 9">
    <name type="scientific">Marasmius tenuissimus</name>
    <dbReference type="NCBI Taxonomy" id="585030"/>
    <lineage>
        <taxon>Eukaryota</taxon>
        <taxon>Fungi</taxon>
        <taxon>Dikarya</taxon>
        <taxon>Basidiomycota</taxon>
        <taxon>Agaricomycotina</taxon>
        <taxon>Agaricomycetes</taxon>
        <taxon>Agaricomycetidae</taxon>
        <taxon>Agaricales</taxon>
        <taxon>Marasmiineae</taxon>
        <taxon>Marasmiaceae</taxon>
        <taxon>Marasmius</taxon>
    </lineage>
</organism>
<evidence type="ECO:0000313" key="9">
    <source>
        <dbReference type="Proteomes" id="UP001437256"/>
    </source>
</evidence>
<gene>
    <name evidence="8" type="ORF">AAF712_003802</name>
</gene>
<dbReference type="Proteomes" id="UP001437256">
    <property type="component" value="Unassembled WGS sequence"/>
</dbReference>
<dbReference type="InterPro" id="IPR036345">
    <property type="entry name" value="ExoRNase_PH_dom2_sf"/>
</dbReference>
<protein>
    <recommendedName>
        <fullName evidence="7">Exoribonuclease phosphorolytic domain-containing protein</fullName>
    </recommendedName>
</protein>
<name>A0ABR3A5F0_9AGAR</name>
<evidence type="ECO:0000256" key="6">
    <source>
        <dbReference type="SAM" id="MobiDB-lite"/>
    </source>
</evidence>
<evidence type="ECO:0000256" key="3">
    <source>
        <dbReference type="ARBA" id="ARBA00022552"/>
    </source>
</evidence>
<evidence type="ECO:0000256" key="5">
    <source>
        <dbReference type="ARBA" id="ARBA00023242"/>
    </source>
</evidence>
<dbReference type="PANTHER" id="PTHR11953:SF1">
    <property type="entry name" value="EXOSOME COMPLEX COMPONENT RRP46"/>
    <property type="match status" value="1"/>
</dbReference>
<keyword evidence="3" id="KW-0698">rRNA processing</keyword>
<accession>A0ABR3A5F0</accession>
<dbReference type="CDD" id="cd11372">
    <property type="entry name" value="RNase_PH_RRP46"/>
    <property type="match status" value="1"/>
</dbReference>
<keyword evidence="5" id="KW-0539">Nucleus</keyword>
<keyword evidence="9" id="KW-1185">Reference proteome</keyword>
<evidence type="ECO:0000259" key="7">
    <source>
        <dbReference type="Pfam" id="PF01138"/>
    </source>
</evidence>